<dbReference type="GO" id="GO:0005096">
    <property type="term" value="F:GTPase activator activity"/>
    <property type="evidence" value="ECO:0007669"/>
    <property type="project" value="UniProtKB-KW"/>
</dbReference>
<dbReference type="GO" id="GO:0005634">
    <property type="term" value="C:nucleus"/>
    <property type="evidence" value="ECO:0007669"/>
    <property type="project" value="TreeGrafter"/>
</dbReference>
<dbReference type="KEGG" id="ehx:EMIHUDRAFT_248848"/>
<dbReference type="PaxDb" id="2903-EOD08957"/>
<dbReference type="GO" id="GO:0006913">
    <property type="term" value="P:nucleocytoplasmic transport"/>
    <property type="evidence" value="ECO:0007669"/>
    <property type="project" value="TreeGrafter"/>
</dbReference>
<evidence type="ECO:0000256" key="1">
    <source>
        <dbReference type="ARBA" id="ARBA00022468"/>
    </source>
</evidence>
<dbReference type="GO" id="GO:0031267">
    <property type="term" value="F:small GTPase binding"/>
    <property type="evidence" value="ECO:0007669"/>
    <property type="project" value="TreeGrafter"/>
</dbReference>
<dbReference type="HOGENOM" id="CLU_999045_0_0_1"/>
<keyword evidence="1" id="KW-0343">GTPase activation</keyword>
<reference evidence="5" key="1">
    <citation type="journal article" date="2013" name="Nature">
        <title>Pan genome of the phytoplankton Emiliania underpins its global distribution.</title>
        <authorList>
            <person name="Read B.A."/>
            <person name="Kegel J."/>
            <person name="Klute M.J."/>
            <person name="Kuo A."/>
            <person name="Lefebvre S.C."/>
            <person name="Maumus F."/>
            <person name="Mayer C."/>
            <person name="Miller J."/>
            <person name="Monier A."/>
            <person name="Salamov A."/>
            <person name="Young J."/>
            <person name="Aguilar M."/>
            <person name="Claverie J.M."/>
            <person name="Frickenhaus S."/>
            <person name="Gonzalez K."/>
            <person name="Herman E.K."/>
            <person name="Lin Y.C."/>
            <person name="Napier J."/>
            <person name="Ogata H."/>
            <person name="Sarno A.F."/>
            <person name="Shmutz J."/>
            <person name="Schroeder D."/>
            <person name="de Vargas C."/>
            <person name="Verret F."/>
            <person name="von Dassow P."/>
            <person name="Valentin K."/>
            <person name="Van de Peer Y."/>
            <person name="Wheeler G."/>
            <person name="Dacks J.B."/>
            <person name="Delwiche C.F."/>
            <person name="Dyhrman S.T."/>
            <person name="Glockner G."/>
            <person name="John U."/>
            <person name="Richards T."/>
            <person name="Worden A.Z."/>
            <person name="Zhang X."/>
            <person name="Grigoriev I.V."/>
            <person name="Allen A.E."/>
            <person name="Bidle K."/>
            <person name="Borodovsky M."/>
            <person name="Bowler C."/>
            <person name="Brownlee C."/>
            <person name="Cock J.M."/>
            <person name="Elias M."/>
            <person name="Gladyshev V.N."/>
            <person name="Groth M."/>
            <person name="Guda C."/>
            <person name="Hadaegh A."/>
            <person name="Iglesias-Rodriguez M.D."/>
            <person name="Jenkins J."/>
            <person name="Jones B.M."/>
            <person name="Lawson T."/>
            <person name="Leese F."/>
            <person name="Lindquist E."/>
            <person name="Lobanov A."/>
            <person name="Lomsadze A."/>
            <person name="Malik S.B."/>
            <person name="Marsh M.E."/>
            <person name="Mackinder L."/>
            <person name="Mock T."/>
            <person name="Mueller-Roeber B."/>
            <person name="Pagarete A."/>
            <person name="Parker M."/>
            <person name="Probert I."/>
            <person name="Quesneville H."/>
            <person name="Raines C."/>
            <person name="Rensing S.A."/>
            <person name="Riano-Pachon D.M."/>
            <person name="Richier S."/>
            <person name="Rokitta S."/>
            <person name="Shiraiwa Y."/>
            <person name="Soanes D.M."/>
            <person name="van der Giezen M."/>
            <person name="Wahlund T.M."/>
            <person name="Williams B."/>
            <person name="Wilson W."/>
            <person name="Wolfe G."/>
            <person name="Wurch L.L."/>
        </authorList>
    </citation>
    <scope>NUCLEOTIDE SEQUENCE</scope>
</reference>
<dbReference type="RefSeq" id="XP_005761386.1">
    <property type="nucleotide sequence ID" value="XM_005761329.1"/>
</dbReference>
<dbReference type="GO" id="GO:0048471">
    <property type="term" value="C:perinuclear region of cytoplasm"/>
    <property type="evidence" value="ECO:0007669"/>
    <property type="project" value="TreeGrafter"/>
</dbReference>
<proteinExistence type="predicted"/>
<dbReference type="AlphaFoldDB" id="A0A0D3ICH2"/>
<keyword evidence="3" id="KW-0677">Repeat</keyword>
<dbReference type="PANTHER" id="PTHR24113">
    <property type="entry name" value="RAN GTPASE-ACTIVATING PROTEIN 1"/>
    <property type="match status" value="1"/>
</dbReference>
<dbReference type="SUPFAM" id="SSF52047">
    <property type="entry name" value="RNI-like"/>
    <property type="match status" value="1"/>
</dbReference>
<protein>
    <submittedName>
        <fullName evidence="4">Uncharacterized protein</fullName>
    </submittedName>
</protein>
<evidence type="ECO:0000256" key="3">
    <source>
        <dbReference type="ARBA" id="ARBA00022737"/>
    </source>
</evidence>
<evidence type="ECO:0000313" key="4">
    <source>
        <dbReference type="EnsemblProtists" id="EOD08957"/>
    </source>
</evidence>
<evidence type="ECO:0000313" key="5">
    <source>
        <dbReference type="Proteomes" id="UP000013827"/>
    </source>
</evidence>
<dbReference type="SMART" id="SM00368">
    <property type="entry name" value="LRR_RI"/>
    <property type="match status" value="5"/>
</dbReference>
<reference evidence="4" key="2">
    <citation type="submission" date="2024-10" db="UniProtKB">
        <authorList>
            <consortium name="EnsemblProtists"/>
        </authorList>
    </citation>
    <scope>IDENTIFICATION</scope>
</reference>
<dbReference type="PANTHER" id="PTHR24113:SF12">
    <property type="entry name" value="RAN GTPASE-ACTIVATING PROTEIN 1"/>
    <property type="match status" value="1"/>
</dbReference>
<evidence type="ECO:0000256" key="2">
    <source>
        <dbReference type="ARBA" id="ARBA00022614"/>
    </source>
</evidence>
<dbReference type="EnsemblProtists" id="EOD08957">
    <property type="protein sequence ID" value="EOD08957"/>
    <property type="gene ID" value="EMIHUDRAFT_248848"/>
</dbReference>
<dbReference type="eggNOG" id="KOG4308">
    <property type="taxonomic scope" value="Eukaryota"/>
</dbReference>
<dbReference type="InterPro" id="IPR032675">
    <property type="entry name" value="LRR_dom_sf"/>
</dbReference>
<dbReference type="Proteomes" id="UP000013827">
    <property type="component" value="Unassembled WGS sequence"/>
</dbReference>
<organism evidence="4 5">
    <name type="scientific">Emiliania huxleyi (strain CCMP1516)</name>
    <dbReference type="NCBI Taxonomy" id="280463"/>
    <lineage>
        <taxon>Eukaryota</taxon>
        <taxon>Haptista</taxon>
        <taxon>Haptophyta</taxon>
        <taxon>Prymnesiophyceae</taxon>
        <taxon>Isochrysidales</taxon>
        <taxon>Noelaerhabdaceae</taxon>
        <taxon>Emiliania</taxon>
    </lineage>
</organism>
<keyword evidence="5" id="KW-1185">Reference proteome</keyword>
<dbReference type="OMA" id="TEGMACL"/>
<dbReference type="STRING" id="2903.R1BHW1"/>
<dbReference type="Gene3D" id="3.80.10.10">
    <property type="entry name" value="Ribonuclease Inhibitor"/>
    <property type="match status" value="3"/>
</dbReference>
<dbReference type="Pfam" id="PF13516">
    <property type="entry name" value="LRR_6"/>
    <property type="match status" value="4"/>
</dbReference>
<sequence>MATGRGLSEQLDFTKIQGKYLGGYSCTSPQCLLGHPCWPPSLLSLAGSLIDSVSSSWTPVAHTWVGTCDSSESAGSEATIVTVAEQPTSLRGTDPVTSLDLDERGLGPASATVIASLIAGNGVLQELYIGDNHIGDKGAAAIADALRGNGGAKALASALRVNAVLTNLNLGDNEISDEGAASIEGATLCANGVLNKLDVSRNEIGPTGAAAIADALKGNAVLTTLELAHNNKIGDEGAKAIGGALAVNGVLNKLWLGENNIGIEGAKAIGGALAGSGIP</sequence>
<name>A0A0D3ICH2_EMIH1</name>
<keyword evidence="2" id="KW-0433">Leucine-rich repeat</keyword>
<dbReference type="GeneID" id="17255105"/>
<dbReference type="InterPro" id="IPR027038">
    <property type="entry name" value="RanGap"/>
</dbReference>
<accession>A0A0D3ICH2</accession>
<dbReference type="GO" id="GO:0005829">
    <property type="term" value="C:cytosol"/>
    <property type="evidence" value="ECO:0007669"/>
    <property type="project" value="TreeGrafter"/>
</dbReference>
<dbReference type="InterPro" id="IPR001611">
    <property type="entry name" value="Leu-rich_rpt"/>
</dbReference>